<dbReference type="SMART" id="SM00986">
    <property type="entry name" value="UDG"/>
    <property type="match status" value="1"/>
</dbReference>
<dbReference type="GO" id="GO:0051539">
    <property type="term" value="F:4 iron, 4 sulfur cluster binding"/>
    <property type="evidence" value="ECO:0007669"/>
    <property type="project" value="UniProtKB-KW"/>
</dbReference>
<dbReference type="InterPro" id="IPR036895">
    <property type="entry name" value="Uracil-DNA_glycosylase-like_sf"/>
</dbReference>
<keyword evidence="7" id="KW-0227">DNA damage</keyword>
<evidence type="ECO:0000256" key="5">
    <source>
        <dbReference type="ARBA" id="ARBA00022485"/>
    </source>
</evidence>
<evidence type="ECO:0000256" key="1">
    <source>
        <dbReference type="ARBA" id="ARBA00001400"/>
    </source>
</evidence>
<dbReference type="GO" id="GO:0046872">
    <property type="term" value="F:metal ion binding"/>
    <property type="evidence" value="ECO:0007669"/>
    <property type="project" value="UniProtKB-KW"/>
</dbReference>
<protein>
    <recommendedName>
        <fullName evidence="4">Type-4 uracil-DNA glycosylase</fullName>
        <ecNumber evidence="3">3.2.2.27</ecNumber>
    </recommendedName>
</protein>
<evidence type="ECO:0000256" key="9">
    <source>
        <dbReference type="ARBA" id="ARBA00023004"/>
    </source>
</evidence>
<keyword evidence="14" id="KW-1185">Reference proteome</keyword>
<dbReference type="RefSeq" id="WP_127188393.1">
    <property type="nucleotide sequence ID" value="NZ_RZNJ01000003.1"/>
</dbReference>
<accession>A0A433XAN1</accession>
<name>A0A433XAN1_9HYPH</name>
<dbReference type="OrthoDB" id="5290748at2"/>
<dbReference type="SUPFAM" id="SSF52141">
    <property type="entry name" value="Uracil-DNA glycosylase-like"/>
    <property type="match status" value="1"/>
</dbReference>
<keyword evidence="8" id="KW-0378">Hydrolase</keyword>
<comment type="similarity">
    <text evidence="2">Belongs to the uracil-DNA glycosylase (UDG) superfamily. Type 4 (UDGa) family.</text>
</comment>
<keyword evidence="9" id="KW-0408">Iron</keyword>
<dbReference type="InterPro" id="IPR005273">
    <property type="entry name" value="Ura-DNA_glyco_family4"/>
</dbReference>
<evidence type="ECO:0000256" key="7">
    <source>
        <dbReference type="ARBA" id="ARBA00022763"/>
    </source>
</evidence>
<evidence type="ECO:0000256" key="2">
    <source>
        <dbReference type="ARBA" id="ARBA00006521"/>
    </source>
</evidence>
<keyword evidence="5" id="KW-0004">4Fe-4S</keyword>
<keyword evidence="10" id="KW-0411">Iron-sulfur</keyword>
<feature type="domain" description="Uracil-DNA glycosylase-like" evidence="12">
    <location>
        <begin position="104"/>
        <end position="254"/>
    </location>
</feature>
<evidence type="ECO:0000256" key="4">
    <source>
        <dbReference type="ARBA" id="ARBA00019403"/>
    </source>
</evidence>
<dbReference type="SMART" id="SM00987">
    <property type="entry name" value="UreE_C"/>
    <property type="match status" value="1"/>
</dbReference>
<dbReference type="PANTHER" id="PTHR33693:SF1">
    <property type="entry name" value="TYPE-4 URACIL-DNA GLYCOSYLASE"/>
    <property type="match status" value="1"/>
</dbReference>
<dbReference type="GO" id="GO:0006281">
    <property type="term" value="P:DNA repair"/>
    <property type="evidence" value="ECO:0007669"/>
    <property type="project" value="UniProtKB-KW"/>
</dbReference>
<dbReference type="CDD" id="cd10030">
    <property type="entry name" value="UDG-F4_TTUDGA_SPO1dp_like"/>
    <property type="match status" value="1"/>
</dbReference>
<reference evidence="13 14" key="1">
    <citation type="journal article" date="2016" name="Int. J. Syst. Evol. Microbiol.">
        <title>Arsenicitalea aurantiaca gen. nov., sp. nov., a new member of the family Hyphomicrobiaceae, isolated from high-arsenic sediment.</title>
        <authorList>
            <person name="Mu Y."/>
            <person name="Zhou L."/>
            <person name="Zeng X.C."/>
            <person name="Liu L."/>
            <person name="Pan Y."/>
            <person name="Chen X."/>
            <person name="Wang J."/>
            <person name="Li S."/>
            <person name="Li W.J."/>
            <person name="Wang Y."/>
        </authorList>
    </citation>
    <scope>NUCLEOTIDE SEQUENCE [LARGE SCALE GENOMIC DNA]</scope>
    <source>
        <strain evidence="13 14">42-50</strain>
    </source>
</reference>
<organism evidence="13 14">
    <name type="scientific">Arsenicitalea aurantiaca</name>
    <dbReference type="NCBI Taxonomy" id="1783274"/>
    <lineage>
        <taxon>Bacteria</taxon>
        <taxon>Pseudomonadati</taxon>
        <taxon>Pseudomonadota</taxon>
        <taxon>Alphaproteobacteria</taxon>
        <taxon>Hyphomicrobiales</taxon>
        <taxon>Devosiaceae</taxon>
        <taxon>Arsenicitalea</taxon>
    </lineage>
</organism>
<evidence type="ECO:0000256" key="10">
    <source>
        <dbReference type="ARBA" id="ARBA00023014"/>
    </source>
</evidence>
<dbReference type="PANTHER" id="PTHR33693">
    <property type="entry name" value="TYPE-5 URACIL-DNA GLYCOSYLASE"/>
    <property type="match status" value="1"/>
</dbReference>
<evidence type="ECO:0000313" key="14">
    <source>
        <dbReference type="Proteomes" id="UP000281547"/>
    </source>
</evidence>
<evidence type="ECO:0000256" key="8">
    <source>
        <dbReference type="ARBA" id="ARBA00022801"/>
    </source>
</evidence>
<dbReference type="InterPro" id="IPR051536">
    <property type="entry name" value="UDG_Type-4/5"/>
</dbReference>
<dbReference type="Pfam" id="PF03167">
    <property type="entry name" value="UDG"/>
    <property type="match status" value="1"/>
</dbReference>
<evidence type="ECO:0000259" key="12">
    <source>
        <dbReference type="SMART" id="SM00986"/>
    </source>
</evidence>
<keyword evidence="11" id="KW-0234">DNA repair</keyword>
<comment type="catalytic activity">
    <reaction evidence="1">
        <text>Hydrolyzes single-stranded DNA or mismatched double-stranded DNA and polynucleotides, releasing free uracil.</text>
        <dbReference type="EC" id="3.2.2.27"/>
    </reaction>
</comment>
<evidence type="ECO:0000256" key="3">
    <source>
        <dbReference type="ARBA" id="ARBA00012030"/>
    </source>
</evidence>
<dbReference type="EMBL" id="RZNJ01000003">
    <property type="protein sequence ID" value="RUT31147.1"/>
    <property type="molecule type" value="Genomic_DNA"/>
</dbReference>
<comment type="caution">
    <text evidence="13">The sequence shown here is derived from an EMBL/GenBank/DDBJ whole genome shotgun (WGS) entry which is preliminary data.</text>
</comment>
<gene>
    <name evidence="13" type="ORF">EMQ25_09770</name>
</gene>
<proteinExistence type="inferred from homology"/>
<dbReference type="AlphaFoldDB" id="A0A433XAN1"/>
<evidence type="ECO:0000256" key="11">
    <source>
        <dbReference type="ARBA" id="ARBA00023204"/>
    </source>
</evidence>
<evidence type="ECO:0000256" key="6">
    <source>
        <dbReference type="ARBA" id="ARBA00022723"/>
    </source>
</evidence>
<evidence type="ECO:0000313" key="13">
    <source>
        <dbReference type="EMBL" id="RUT31147.1"/>
    </source>
</evidence>
<dbReference type="InterPro" id="IPR005122">
    <property type="entry name" value="Uracil-DNA_glycosylase-like"/>
</dbReference>
<sequence>MADPHQMSDAELLAALEWYRAAGVDIAVGEASIDRFAISAPPRAIAVAAAAAIPQPAPSLPLLGTDPDEAMALAAACTTLDELREAFARFEGCALKQRARQICFADGNPQAQIMLLGEAPGEQEDMEGRPFVGRAGRLLDRMLAAIGLDRTKVYIANVVPWRPPGNRNPTPQEMAACAPFLHRQIALVAPKLLLTLGNIASRTIFESTTGIMRLRGQQKSVTIGGHGTTALATLHPAYLLRTPGAKQLAWRDMLALAELIEKENIETG</sequence>
<dbReference type="Proteomes" id="UP000281547">
    <property type="component" value="Unassembled WGS sequence"/>
</dbReference>
<keyword evidence="6" id="KW-0479">Metal-binding</keyword>
<dbReference type="GO" id="GO:0004844">
    <property type="term" value="F:uracil DNA N-glycosylase activity"/>
    <property type="evidence" value="ECO:0007669"/>
    <property type="project" value="UniProtKB-EC"/>
</dbReference>
<dbReference type="Gene3D" id="3.40.470.10">
    <property type="entry name" value="Uracil-DNA glycosylase-like domain"/>
    <property type="match status" value="1"/>
</dbReference>
<dbReference type="EC" id="3.2.2.27" evidence="3"/>
<dbReference type="NCBIfam" id="TIGR00758">
    <property type="entry name" value="UDG_fam4"/>
    <property type="match status" value="1"/>
</dbReference>